<accession>A0ABN8QJ48</accession>
<feature type="non-terminal residue" evidence="1">
    <location>
        <position position="100"/>
    </location>
</feature>
<reference evidence="1 2" key="1">
    <citation type="submission" date="2022-05" db="EMBL/GenBank/DDBJ databases">
        <authorList>
            <consortium name="Genoscope - CEA"/>
            <person name="William W."/>
        </authorList>
    </citation>
    <scope>NUCLEOTIDE SEQUENCE [LARGE SCALE GENOMIC DNA]</scope>
</reference>
<gene>
    <name evidence="1" type="ORF">PLOB_00005776</name>
</gene>
<organism evidence="1 2">
    <name type="scientific">Porites lobata</name>
    <dbReference type="NCBI Taxonomy" id="104759"/>
    <lineage>
        <taxon>Eukaryota</taxon>
        <taxon>Metazoa</taxon>
        <taxon>Cnidaria</taxon>
        <taxon>Anthozoa</taxon>
        <taxon>Hexacorallia</taxon>
        <taxon>Scleractinia</taxon>
        <taxon>Fungiina</taxon>
        <taxon>Poritidae</taxon>
        <taxon>Porites</taxon>
    </lineage>
</organism>
<dbReference type="EMBL" id="CALNXK010000126">
    <property type="protein sequence ID" value="CAH3163388.1"/>
    <property type="molecule type" value="Genomic_DNA"/>
</dbReference>
<evidence type="ECO:0000313" key="2">
    <source>
        <dbReference type="Proteomes" id="UP001159405"/>
    </source>
</evidence>
<comment type="caution">
    <text evidence="1">The sequence shown here is derived from an EMBL/GenBank/DDBJ whole genome shotgun (WGS) entry which is preliminary data.</text>
</comment>
<evidence type="ECO:0000313" key="1">
    <source>
        <dbReference type="EMBL" id="CAH3163388.1"/>
    </source>
</evidence>
<dbReference type="Proteomes" id="UP001159405">
    <property type="component" value="Unassembled WGS sequence"/>
</dbReference>
<sequence>MAGMENVVTARYVKELVEEQGKTQKEVADILRQQHPGVNGLSERSVRRFCATNGIRRYDSRVTGVDVHNVVTSAIAEREVLSDDSNFNACQCVGNPGGAL</sequence>
<proteinExistence type="predicted"/>
<protein>
    <submittedName>
        <fullName evidence="1">Uncharacterized protein</fullName>
    </submittedName>
</protein>
<name>A0ABN8QJ48_9CNID</name>
<keyword evidence="2" id="KW-1185">Reference proteome</keyword>